<dbReference type="OrthoDB" id="1901244at2759"/>
<proteinExistence type="predicted"/>
<comment type="caution">
    <text evidence="2">The sequence shown here is derived from an EMBL/GenBank/DDBJ whole genome shotgun (WGS) entry which is preliminary data.</text>
</comment>
<dbReference type="EMBL" id="JADCNL010000003">
    <property type="protein sequence ID" value="KAG0488895.1"/>
    <property type="molecule type" value="Genomic_DNA"/>
</dbReference>
<feature type="compositionally biased region" description="Basic and acidic residues" evidence="1">
    <location>
        <begin position="133"/>
        <end position="147"/>
    </location>
</feature>
<dbReference type="Proteomes" id="UP000636800">
    <property type="component" value="Chromosome 3"/>
</dbReference>
<organism evidence="2 3">
    <name type="scientific">Vanilla planifolia</name>
    <name type="common">Vanilla</name>
    <dbReference type="NCBI Taxonomy" id="51239"/>
    <lineage>
        <taxon>Eukaryota</taxon>
        <taxon>Viridiplantae</taxon>
        <taxon>Streptophyta</taxon>
        <taxon>Embryophyta</taxon>
        <taxon>Tracheophyta</taxon>
        <taxon>Spermatophyta</taxon>
        <taxon>Magnoliopsida</taxon>
        <taxon>Liliopsida</taxon>
        <taxon>Asparagales</taxon>
        <taxon>Orchidaceae</taxon>
        <taxon>Vanilloideae</taxon>
        <taxon>Vanilleae</taxon>
        <taxon>Vanilla</taxon>
    </lineage>
</organism>
<protein>
    <submittedName>
        <fullName evidence="2">Uncharacterized protein</fullName>
    </submittedName>
</protein>
<evidence type="ECO:0000313" key="3">
    <source>
        <dbReference type="Proteomes" id="UP000636800"/>
    </source>
</evidence>
<reference evidence="2 3" key="1">
    <citation type="journal article" date="2020" name="Nat. Food">
        <title>A phased Vanilla planifolia genome enables genetic improvement of flavour and production.</title>
        <authorList>
            <person name="Hasing T."/>
            <person name="Tang H."/>
            <person name="Brym M."/>
            <person name="Khazi F."/>
            <person name="Huang T."/>
            <person name="Chambers A.H."/>
        </authorList>
    </citation>
    <scope>NUCLEOTIDE SEQUENCE [LARGE SCALE GENOMIC DNA]</scope>
    <source>
        <tissue evidence="2">Leaf</tissue>
    </source>
</reference>
<evidence type="ECO:0000313" key="2">
    <source>
        <dbReference type="EMBL" id="KAG0488895.1"/>
    </source>
</evidence>
<dbReference type="PANTHER" id="PTHR33526">
    <property type="entry name" value="OS07G0123800 PROTEIN"/>
    <property type="match status" value="1"/>
</dbReference>
<feature type="region of interest" description="Disordered" evidence="1">
    <location>
        <begin position="84"/>
        <end position="174"/>
    </location>
</feature>
<accession>A0A835RIP6</accession>
<dbReference type="PANTHER" id="PTHR33526:SF27">
    <property type="entry name" value="EXPRESSED PROTEIN"/>
    <property type="match status" value="1"/>
</dbReference>
<evidence type="ECO:0000256" key="1">
    <source>
        <dbReference type="SAM" id="MobiDB-lite"/>
    </source>
</evidence>
<sequence>MCEVSAATSGRQVGGSDAKKRCSSRTVLCLAQCFIAPFRALRRARDSYVKSLGRCAGAGGGGGRLAPMTGYTAGMAVMMRRGRSTNAFGGPQHNREEDIRDLVRASSSATARRSDKEEITGVPRSRSAPAIGRIEEERSLEGDRSESGVEEAYPRSQSVAVAPAKRLRMPTVVE</sequence>
<dbReference type="AlphaFoldDB" id="A0A835RIP6"/>
<keyword evidence="3" id="KW-1185">Reference proteome</keyword>
<gene>
    <name evidence="2" type="ORF">HPP92_007706</name>
</gene>
<feature type="compositionally biased region" description="Basic and acidic residues" evidence="1">
    <location>
        <begin position="93"/>
        <end position="103"/>
    </location>
</feature>
<name>A0A835RIP6_VANPL</name>